<reference evidence="2 3" key="1">
    <citation type="submission" date="2016-10" db="EMBL/GenBank/DDBJ databases">
        <title>Paenibacillus species isolates.</title>
        <authorList>
            <person name="Beno S.M."/>
        </authorList>
    </citation>
    <scope>NUCLEOTIDE SEQUENCE [LARGE SCALE GENOMIC DNA]</scope>
    <source>
        <strain evidence="2 3">FSL H7-0744</strain>
    </source>
</reference>
<evidence type="ECO:0000313" key="2">
    <source>
        <dbReference type="EMBL" id="OMD50792.1"/>
    </source>
</evidence>
<gene>
    <name evidence="2" type="ORF">BSK56_06415</name>
</gene>
<protein>
    <submittedName>
        <fullName evidence="2">Uncharacterized protein</fullName>
    </submittedName>
</protein>
<keyword evidence="1" id="KW-0812">Transmembrane</keyword>
<accession>A0ABX3HJJ2</accession>
<organism evidence="2 3">
    <name type="scientific">Paenibacillus borealis</name>
    <dbReference type="NCBI Taxonomy" id="160799"/>
    <lineage>
        <taxon>Bacteria</taxon>
        <taxon>Bacillati</taxon>
        <taxon>Bacillota</taxon>
        <taxon>Bacilli</taxon>
        <taxon>Bacillales</taxon>
        <taxon>Paenibacillaceae</taxon>
        <taxon>Paenibacillus</taxon>
    </lineage>
</organism>
<evidence type="ECO:0000256" key="1">
    <source>
        <dbReference type="SAM" id="Phobius"/>
    </source>
</evidence>
<proteinExistence type="predicted"/>
<evidence type="ECO:0000313" key="3">
    <source>
        <dbReference type="Proteomes" id="UP000187412"/>
    </source>
</evidence>
<name>A0ABX3HJJ2_PAEBO</name>
<feature type="transmembrane region" description="Helical" evidence="1">
    <location>
        <begin position="38"/>
        <end position="56"/>
    </location>
</feature>
<dbReference type="Proteomes" id="UP000187412">
    <property type="component" value="Unassembled WGS sequence"/>
</dbReference>
<keyword evidence="3" id="KW-1185">Reference proteome</keyword>
<keyword evidence="1" id="KW-1133">Transmembrane helix</keyword>
<sequence length="60" mass="6621">MTAEIGVLNKQAIALAADSAVTIRGAHGQKIYNHANKLFMLCCFSSAFYLKALFYLRLVI</sequence>
<keyword evidence="1" id="KW-0472">Membrane</keyword>
<comment type="caution">
    <text evidence="2">The sequence shown here is derived from an EMBL/GenBank/DDBJ whole genome shotgun (WGS) entry which is preliminary data.</text>
</comment>
<dbReference type="EMBL" id="MPTB01000006">
    <property type="protein sequence ID" value="OMD50792.1"/>
    <property type="molecule type" value="Genomic_DNA"/>
</dbReference>